<proteinExistence type="predicted"/>
<reference evidence="1 2" key="1">
    <citation type="submission" date="2014-11" db="EMBL/GenBank/DDBJ databases">
        <title>Genetic blueprint of the zoonotic pathogen Toxocara canis.</title>
        <authorList>
            <person name="Zhu X.-Q."/>
            <person name="Korhonen P.K."/>
            <person name="Cai H."/>
            <person name="Young N.D."/>
            <person name="Nejsum P."/>
            <person name="von Samson-Himmelstjerna G."/>
            <person name="Boag P.R."/>
            <person name="Tan P."/>
            <person name="Li Q."/>
            <person name="Min J."/>
            <person name="Yang Y."/>
            <person name="Wang X."/>
            <person name="Fang X."/>
            <person name="Hall R.S."/>
            <person name="Hofmann A."/>
            <person name="Sternberg P.W."/>
            <person name="Jex A.R."/>
            <person name="Gasser R.B."/>
        </authorList>
    </citation>
    <scope>NUCLEOTIDE SEQUENCE [LARGE SCALE GENOMIC DNA]</scope>
    <source>
        <strain evidence="1">PN_DK_2014</strain>
    </source>
</reference>
<dbReference type="Proteomes" id="UP000031036">
    <property type="component" value="Unassembled WGS sequence"/>
</dbReference>
<evidence type="ECO:0000313" key="1">
    <source>
        <dbReference type="EMBL" id="KHN82972.1"/>
    </source>
</evidence>
<dbReference type="AlphaFoldDB" id="A0A0B2VNG0"/>
<protein>
    <submittedName>
        <fullName evidence="1">Uncharacterized protein</fullName>
    </submittedName>
</protein>
<name>A0A0B2VNG0_TOXCA</name>
<keyword evidence="2" id="KW-1185">Reference proteome</keyword>
<feature type="non-terminal residue" evidence="1">
    <location>
        <position position="120"/>
    </location>
</feature>
<organism evidence="1 2">
    <name type="scientific">Toxocara canis</name>
    <name type="common">Canine roundworm</name>
    <dbReference type="NCBI Taxonomy" id="6265"/>
    <lineage>
        <taxon>Eukaryota</taxon>
        <taxon>Metazoa</taxon>
        <taxon>Ecdysozoa</taxon>
        <taxon>Nematoda</taxon>
        <taxon>Chromadorea</taxon>
        <taxon>Rhabditida</taxon>
        <taxon>Spirurina</taxon>
        <taxon>Ascaridomorpha</taxon>
        <taxon>Ascaridoidea</taxon>
        <taxon>Toxocaridae</taxon>
        <taxon>Toxocara</taxon>
    </lineage>
</organism>
<gene>
    <name evidence="1" type="ORF">Tcan_00968</name>
</gene>
<accession>A0A0B2VNG0</accession>
<dbReference type="EMBL" id="JPKZ01001279">
    <property type="protein sequence ID" value="KHN82972.1"/>
    <property type="molecule type" value="Genomic_DNA"/>
</dbReference>
<evidence type="ECO:0000313" key="2">
    <source>
        <dbReference type="Proteomes" id="UP000031036"/>
    </source>
</evidence>
<sequence>MNALSELEFMFCNEFLFVDCSIGTMICEPQHLISIIEQSSKQAQITNESKHQNVVWHESTNLIVSEVCSVAHHHLAPVNNFRLAFFRQFLPAFHSFGFRILMGYHIGELRSVPFFVLSFP</sequence>
<comment type="caution">
    <text evidence="1">The sequence shown here is derived from an EMBL/GenBank/DDBJ whole genome shotgun (WGS) entry which is preliminary data.</text>
</comment>